<keyword evidence="5 7" id="KW-1133">Transmembrane helix</keyword>
<protein>
    <recommendedName>
        <fullName evidence="7">Amino acid transporter</fullName>
    </recommendedName>
</protein>
<dbReference type="EMBL" id="GL376601">
    <property type="status" value="NOT_ANNOTATED_CDS"/>
    <property type="molecule type" value="Genomic_DNA"/>
</dbReference>
<evidence type="ECO:0000313" key="9">
    <source>
        <dbReference type="EnsemblProtists" id="PYU1_T012270"/>
    </source>
</evidence>
<keyword evidence="3" id="KW-1003">Cell membrane</keyword>
<dbReference type="AlphaFoldDB" id="K3X4X1"/>
<keyword evidence="4 7" id="KW-0812">Transmembrane</keyword>
<feature type="transmembrane region" description="Helical" evidence="7">
    <location>
        <begin position="588"/>
        <end position="609"/>
    </location>
</feature>
<reference evidence="10" key="1">
    <citation type="journal article" date="2010" name="Genome Biol.">
        <title>Genome sequence of the necrotrophic plant pathogen Pythium ultimum reveals original pathogenicity mechanisms and effector repertoire.</title>
        <authorList>
            <person name="Levesque C.A."/>
            <person name="Brouwer H."/>
            <person name="Cano L."/>
            <person name="Hamilton J.P."/>
            <person name="Holt C."/>
            <person name="Huitema E."/>
            <person name="Raffaele S."/>
            <person name="Robideau G.P."/>
            <person name="Thines M."/>
            <person name="Win J."/>
            <person name="Zerillo M.M."/>
            <person name="Beakes G.W."/>
            <person name="Boore J.L."/>
            <person name="Busam D."/>
            <person name="Dumas B."/>
            <person name="Ferriera S."/>
            <person name="Fuerstenberg S.I."/>
            <person name="Gachon C.M."/>
            <person name="Gaulin E."/>
            <person name="Govers F."/>
            <person name="Grenville-Briggs L."/>
            <person name="Horner N."/>
            <person name="Hostetler J."/>
            <person name="Jiang R.H."/>
            <person name="Johnson J."/>
            <person name="Krajaejun T."/>
            <person name="Lin H."/>
            <person name="Meijer H.J."/>
            <person name="Moore B."/>
            <person name="Morris P."/>
            <person name="Phuntmart V."/>
            <person name="Puiu D."/>
            <person name="Shetty J."/>
            <person name="Stajich J.E."/>
            <person name="Tripathy S."/>
            <person name="Wawra S."/>
            <person name="van West P."/>
            <person name="Whitty B.R."/>
            <person name="Coutinho P.M."/>
            <person name="Henrissat B."/>
            <person name="Martin F."/>
            <person name="Thomas P.D."/>
            <person name="Tyler B.M."/>
            <person name="De Vries R.P."/>
            <person name="Kamoun S."/>
            <person name="Yandell M."/>
            <person name="Tisserat N."/>
            <person name="Buell C.R."/>
        </authorList>
    </citation>
    <scope>NUCLEOTIDE SEQUENCE</scope>
    <source>
        <strain evidence="10">DAOM:BR144</strain>
    </source>
</reference>
<feature type="region of interest" description="Disordered" evidence="8">
    <location>
        <begin position="470"/>
        <end position="492"/>
    </location>
</feature>
<dbReference type="EnsemblProtists" id="PYU1_T012270">
    <property type="protein sequence ID" value="PYU1_T012270"/>
    <property type="gene ID" value="PYU1_G012244"/>
</dbReference>
<feature type="region of interest" description="Disordered" evidence="8">
    <location>
        <begin position="1"/>
        <end position="45"/>
    </location>
</feature>
<evidence type="ECO:0000256" key="1">
    <source>
        <dbReference type="ARBA" id="ARBA00004651"/>
    </source>
</evidence>
<evidence type="ECO:0000256" key="4">
    <source>
        <dbReference type="ARBA" id="ARBA00022692"/>
    </source>
</evidence>
<evidence type="ECO:0000256" key="5">
    <source>
        <dbReference type="ARBA" id="ARBA00022989"/>
    </source>
</evidence>
<dbReference type="STRING" id="431595.K3X4X1"/>
<feature type="compositionally biased region" description="Basic and acidic residues" evidence="8">
    <location>
        <begin position="412"/>
        <end position="427"/>
    </location>
</feature>
<keyword evidence="6 7" id="KW-0472">Membrane</keyword>
<dbReference type="Proteomes" id="UP000019132">
    <property type="component" value="Unassembled WGS sequence"/>
</dbReference>
<evidence type="ECO:0000313" key="10">
    <source>
        <dbReference type="Proteomes" id="UP000019132"/>
    </source>
</evidence>
<evidence type="ECO:0000256" key="3">
    <source>
        <dbReference type="ARBA" id="ARBA00022475"/>
    </source>
</evidence>
<dbReference type="Gene3D" id="1.10.3860.10">
    <property type="entry name" value="Sodium:dicarboxylate symporter"/>
    <property type="match status" value="2"/>
</dbReference>
<keyword evidence="10" id="KW-1185">Reference proteome</keyword>
<feature type="transmembrane region" description="Helical" evidence="7">
    <location>
        <begin position="289"/>
        <end position="308"/>
    </location>
</feature>
<feature type="transmembrane region" description="Helical" evidence="7">
    <location>
        <begin position="550"/>
        <end position="576"/>
    </location>
</feature>
<comment type="similarity">
    <text evidence="7">Belongs to the dicarboxylate/amino acid:cation symporter (DAACS) (TC 2.A.23) family.</text>
</comment>
<dbReference type="InterPro" id="IPR036458">
    <property type="entry name" value="Na:dicarbo_symporter_sf"/>
</dbReference>
<dbReference type="InterPro" id="IPR001991">
    <property type="entry name" value="Na-dicarboxylate_symporter"/>
</dbReference>
<feature type="region of interest" description="Disordered" evidence="8">
    <location>
        <begin position="412"/>
        <end position="439"/>
    </location>
</feature>
<dbReference type="GO" id="GO:0005886">
    <property type="term" value="C:plasma membrane"/>
    <property type="evidence" value="ECO:0007669"/>
    <property type="project" value="UniProtKB-SubCell"/>
</dbReference>
<dbReference type="PANTHER" id="PTHR42865:SF7">
    <property type="entry name" value="PROTON_GLUTAMATE-ASPARTATE SYMPORTER"/>
    <property type="match status" value="1"/>
</dbReference>
<feature type="transmembrane region" description="Helical" evidence="7">
    <location>
        <begin position="513"/>
        <end position="530"/>
    </location>
</feature>
<reference evidence="9" key="3">
    <citation type="submission" date="2015-02" db="UniProtKB">
        <authorList>
            <consortium name="EnsemblProtists"/>
        </authorList>
    </citation>
    <scope>IDENTIFICATION</scope>
    <source>
        <strain evidence="9">DAOM BR144</strain>
    </source>
</reference>
<organism evidence="9 10">
    <name type="scientific">Globisporangium ultimum (strain ATCC 200006 / CBS 805.95 / DAOM BR144)</name>
    <name type="common">Pythium ultimum</name>
    <dbReference type="NCBI Taxonomy" id="431595"/>
    <lineage>
        <taxon>Eukaryota</taxon>
        <taxon>Sar</taxon>
        <taxon>Stramenopiles</taxon>
        <taxon>Oomycota</taxon>
        <taxon>Peronosporomycetes</taxon>
        <taxon>Pythiales</taxon>
        <taxon>Pythiaceae</taxon>
        <taxon>Globisporangium</taxon>
    </lineage>
</organism>
<dbReference type="Pfam" id="PF00375">
    <property type="entry name" value="SDF"/>
    <property type="match status" value="2"/>
</dbReference>
<feature type="transmembrane region" description="Helical" evidence="7">
    <location>
        <begin position="119"/>
        <end position="138"/>
    </location>
</feature>
<feature type="transmembrane region" description="Helical" evidence="7">
    <location>
        <begin position="79"/>
        <end position="98"/>
    </location>
</feature>
<feature type="compositionally biased region" description="Gly residues" evidence="8">
    <location>
        <begin position="475"/>
        <end position="492"/>
    </location>
</feature>
<evidence type="ECO:0000256" key="6">
    <source>
        <dbReference type="ARBA" id="ARBA00023136"/>
    </source>
</evidence>
<dbReference type="SUPFAM" id="SSF118215">
    <property type="entry name" value="Proton glutamate symport protein"/>
    <property type="match status" value="3"/>
</dbReference>
<keyword evidence="2 7" id="KW-0813">Transport</keyword>
<feature type="transmembrane region" description="Helical" evidence="7">
    <location>
        <begin position="158"/>
        <end position="179"/>
    </location>
</feature>
<dbReference type="HOGENOM" id="CLU_398773_0_0_1"/>
<evidence type="ECO:0000256" key="8">
    <source>
        <dbReference type="SAM" id="MobiDB-lite"/>
    </source>
</evidence>
<dbReference type="eggNOG" id="KOG3787">
    <property type="taxonomic scope" value="Eukaryota"/>
</dbReference>
<feature type="compositionally biased region" description="Basic and acidic residues" evidence="8">
    <location>
        <begin position="22"/>
        <end position="32"/>
    </location>
</feature>
<feature type="compositionally biased region" description="Basic and acidic residues" evidence="8">
    <location>
        <begin position="379"/>
        <end position="390"/>
    </location>
</feature>
<comment type="subcellular location">
    <subcellularLocation>
        <location evidence="1">Cell membrane</location>
        <topology evidence="1">Multi-pass membrane protein</topology>
    </subcellularLocation>
    <subcellularLocation>
        <location evidence="7">Membrane</location>
        <topology evidence="7">Multi-pass membrane protein</topology>
    </subcellularLocation>
</comment>
<evidence type="ECO:0000256" key="2">
    <source>
        <dbReference type="ARBA" id="ARBA00022448"/>
    </source>
</evidence>
<feature type="compositionally biased region" description="Low complexity" evidence="8">
    <location>
        <begin position="1"/>
        <end position="20"/>
    </location>
</feature>
<dbReference type="PRINTS" id="PR00173">
    <property type="entry name" value="EDTRNSPORT"/>
</dbReference>
<proteinExistence type="inferred from homology"/>
<dbReference type="VEuPathDB" id="FungiDB:PYU1_G012244"/>
<dbReference type="GO" id="GO:0015293">
    <property type="term" value="F:symporter activity"/>
    <property type="evidence" value="ECO:0007669"/>
    <property type="project" value="UniProtKB-UniRule"/>
</dbReference>
<evidence type="ECO:0000256" key="7">
    <source>
        <dbReference type="RuleBase" id="RU361216"/>
    </source>
</evidence>
<accession>K3X4X1</accession>
<reference evidence="10" key="2">
    <citation type="submission" date="2010-04" db="EMBL/GenBank/DDBJ databases">
        <authorList>
            <person name="Buell R."/>
            <person name="Hamilton J."/>
            <person name="Hostetler J."/>
        </authorList>
    </citation>
    <scope>NUCLEOTIDE SEQUENCE [LARGE SCALE GENOMIC DNA]</scope>
    <source>
        <strain evidence="10">DAOM:BR144</strain>
    </source>
</reference>
<feature type="region of interest" description="Disordered" evidence="8">
    <location>
        <begin position="376"/>
        <end position="400"/>
    </location>
</feature>
<dbReference type="InParanoid" id="K3X4X1"/>
<sequence>MGPSSLHEPPPLSSNALSSLGDLHDHGSEFSLRRSSSSQQRGPQFVYDHESGQELELDDGLLEVRGEVPSSDLSNVNTLHVLIGAAVGVVVAVVISQTSSDENVGDSAAVRWLLLPGKLYMNAMLCVVLPSIFLHSVLGSMHFSTLNKTKALGSKMLILFAVTTIWASVLGVLVALCFTPMMYENQALRSVVTEASVLPRDTALIKLTCPQLSTSNHSSSLLVQQDGSMRCTQPLEDVNGTRFLLDDIAHSFHINAMTQRIPRLSEQVAKVLETVFPVNLLQSFLDGDVLSVILAGMALGVALLHFSSISSVAGTSDSSLLFLLMMQAEVILSVLLGFLLRILPSAIGFIVPNGSALTRLCAFHRSKMETQFDGLLSKPQDEHDNNDGHSRPLQQTHATSDRHFSFVSADKLANDKTSDSQRDDRGDNPPSRTFSRFSGIDANGVGMVSSLTMTMTPTTQFLEQPEIFNVQKGNPAGGGGGPGNRSGGARGGAGGTAPLDDLLVDLHYKSPHMVYTCSGGLAGFALGAVLRKFVNLSTTAQWWIGLPGYLYTNAVQCITIPLIFTSVTICFANLLVSRKTKGVIVRMVIYFVLASFLACCVALGVSFMFTGTFSRKPNLPSTMRSASLKLMCPNGKYLSKQSSVCEGNQLHDAMTFVATNITGISLDSAGIPAKTYPFAAQICHDACVYLN</sequence>
<keyword evidence="7" id="KW-0769">Symport</keyword>
<feature type="transmembrane region" description="Helical" evidence="7">
    <location>
        <begin position="320"/>
        <end position="340"/>
    </location>
</feature>
<name>K3X4X1_GLOUD</name>
<dbReference type="PANTHER" id="PTHR42865">
    <property type="entry name" value="PROTON/GLUTAMATE-ASPARTATE SYMPORTER"/>
    <property type="match status" value="1"/>
</dbReference>